<dbReference type="GO" id="GO:0007059">
    <property type="term" value="P:chromosome segregation"/>
    <property type="evidence" value="ECO:0007669"/>
    <property type="project" value="TreeGrafter"/>
</dbReference>
<organism evidence="3 4">
    <name type="scientific">Serratia odorifera DSM 4582</name>
    <dbReference type="NCBI Taxonomy" id="667129"/>
    <lineage>
        <taxon>Bacteria</taxon>
        <taxon>Pseudomonadati</taxon>
        <taxon>Pseudomonadota</taxon>
        <taxon>Gammaproteobacteria</taxon>
        <taxon>Enterobacterales</taxon>
        <taxon>Yersiniaceae</taxon>
        <taxon>Serratia</taxon>
    </lineage>
</organism>
<proteinExistence type="predicted"/>
<evidence type="ECO:0000259" key="2">
    <source>
        <dbReference type="SMART" id="SM00470"/>
    </source>
</evidence>
<dbReference type="PANTHER" id="PTHR33375">
    <property type="entry name" value="CHROMOSOME-PARTITIONING PROTEIN PARB-RELATED"/>
    <property type="match status" value="1"/>
</dbReference>
<dbReference type="Gene3D" id="3.90.1530.30">
    <property type="match status" value="1"/>
</dbReference>
<dbReference type="EMBL" id="ADBY01000080">
    <property type="protein sequence ID" value="EFE93343.1"/>
    <property type="molecule type" value="Genomic_DNA"/>
</dbReference>
<dbReference type="GO" id="GO:0005694">
    <property type="term" value="C:chromosome"/>
    <property type="evidence" value="ECO:0007669"/>
    <property type="project" value="TreeGrafter"/>
</dbReference>
<dbReference type="HOGENOM" id="CLU_019174_3_0_6"/>
<dbReference type="AlphaFoldDB" id="D4EA75"/>
<dbReference type="InterPro" id="IPR003115">
    <property type="entry name" value="ParB_N"/>
</dbReference>
<sequence length="698" mass="75669">MLAQQAITMRSYTMSMTESKAPAKGKTTRPAKSSKKNALAEKIEAALAKAVRKTATLGQLVLTDLNVRKKKSSQASIEGLAASIRSAGLLMNLVVFEMDDGRYGVAAGERRTLALRWLMGREDDADKTTPDGLVTDDYPVEVLIVSKVMARVVSMMENSQREQMHPSDQVVAFRDLSADGQTPAQIGDLLGFSARHVQRCLRLATMASVLLDALADDKITLDQLQALSATEDHQRQCDVWANAHGWAAAPQHLREAVLQGEVSAKDNSQLAFVGREVYEAAGGTFKFDLFTDEGFLTEPALLERLTREKLHALAQQVAGDEGWSWAEGRISAIKTWGEDAELYREMAEPVPEFSDDELAEITRLKARFAALEAAFEEADADTDTDVMIAESDAVQADIERITEQATIRSWPQAMRSTGGVMVSLRGGDVVYQRGIVLRASESTTVPAGDDNGDGTAASETPAPKTKEKGLSAALITCLSAERTLAVMGALVENPTVALALHTHTMTMKVFGSRYAGSLLKTDLTPKRAELLTKAPTAGGSRADRQLGELHAQWEAKLPPEWNTDFTWLLTWEPADVVALLAYCVGQSLDAVQLWPARDGKVGGELTPLEHALDFTLRDWWQPTKANYFGRISKELMSDALVDAGKVAQATSVLKMKKGDAAQLAEDELTASGWVPDCLLPMAFDDTTVDQGADNSAAA</sequence>
<feature type="region of interest" description="Disordered" evidence="1">
    <location>
        <begin position="442"/>
        <end position="465"/>
    </location>
</feature>
<dbReference type="Proteomes" id="UP000005723">
    <property type="component" value="Unassembled WGS sequence"/>
</dbReference>
<dbReference type="InterPro" id="IPR050336">
    <property type="entry name" value="Chromosome_partition/occlusion"/>
</dbReference>
<dbReference type="Pfam" id="PF02195">
    <property type="entry name" value="ParB_N"/>
    <property type="match status" value="1"/>
</dbReference>
<dbReference type="SMART" id="SM00470">
    <property type="entry name" value="ParB"/>
    <property type="match status" value="1"/>
</dbReference>
<evidence type="ECO:0000313" key="3">
    <source>
        <dbReference type="EMBL" id="EFE93343.1"/>
    </source>
</evidence>
<dbReference type="InterPro" id="IPR036086">
    <property type="entry name" value="ParB/Sulfiredoxin_sf"/>
</dbReference>
<comment type="caution">
    <text evidence="3">The sequence shown here is derived from an EMBL/GenBank/DDBJ whole genome shotgun (WGS) entry which is preliminary data.</text>
</comment>
<dbReference type="SUPFAM" id="SSF110849">
    <property type="entry name" value="ParB/Sulfiredoxin"/>
    <property type="match status" value="1"/>
</dbReference>
<dbReference type="SUPFAM" id="SSF109709">
    <property type="entry name" value="KorB DNA-binding domain-like"/>
    <property type="match status" value="1"/>
</dbReference>
<evidence type="ECO:0000256" key="1">
    <source>
        <dbReference type="SAM" id="MobiDB-lite"/>
    </source>
</evidence>
<evidence type="ECO:0000313" key="4">
    <source>
        <dbReference type="Proteomes" id="UP000005723"/>
    </source>
</evidence>
<dbReference type="PANTHER" id="PTHR33375:SF7">
    <property type="entry name" value="CHROMOSOME 2-PARTITIONING PROTEIN PARB-RELATED"/>
    <property type="match status" value="1"/>
</dbReference>
<keyword evidence="4" id="KW-1185">Reference proteome</keyword>
<gene>
    <name evidence="3" type="primary">parC2</name>
    <name evidence="3" type="ORF">HMPREF0758_5075</name>
</gene>
<protein>
    <submittedName>
        <fullName evidence="3">ParB-like protein</fullName>
    </submittedName>
</protein>
<reference evidence="3 4" key="1">
    <citation type="submission" date="2010-01" db="EMBL/GenBank/DDBJ databases">
        <authorList>
            <person name="Muzny D."/>
            <person name="Qin X."/>
            <person name="Deng J."/>
            <person name="Jiang H."/>
            <person name="Liu Y."/>
            <person name="Qu J."/>
            <person name="Song X.-Z."/>
            <person name="Zhang L."/>
            <person name="Thornton R."/>
            <person name="Coyle M."/>
            <person name="Francisco L."/>
            <person name="Jackson L."/>
            <person name="Javaid M."/>
            <person name="Korchina V."/>
            <person name="Kovar C."/>
            <person name="Mata R."/>
            <person name="Mathew T."/>
            <person name="Ngo R."/>
            <person name="Nguyen L."/>
            <person name="Nguyen N."/>
            <person name="Okwuonu G."/>
            <person name="Ongeri F."/>
            <person name="Pham C."/>
            <person name="Simmons D."/>
            <person name="Wilczek-Boney K."/>
            <person name="Hale W."/>
            <person name="Jakkamsetti A."/>
            <person name="Pham P."/>
            <person name="Ruth R."/>
            <person name="San Lucas F."/>
            <person name="Warren J."/>
            <person name="Zhang J."/>
            <person name="Zhao Z."/>
            <person name="Zhou C."/>
            <person name="Zhu D."/>
            <person name="Lee S."/>
            <person name="Bess C."/>
            <person name="Blankenburg K."/>
            <person name="Forbes L."/>
            <person name="Fu Q."/>
            <person name="Gubbala S."/>
            <person name="Hirani K."/>
            <person name="Jayaseelan J.C."/>
            <person name="Lara F."/>
            <person name="Munidasa M."/>
            <person name="Palculict T."/>
            <person name="Patil S."/>
            <person name="Pu L.-L."/>
            <person name="Saada N."/>
            <person name="Tang L."/>
            <person name="Weissenberger G."/>
            <person name="Zhu Y."/>
            <person name="Hemphill L."/>
            <person name="Shang Y."/>
            <person name="Youmans B."/>
            <person name="Ayvaz T."/>
            <person name="Ross M."/>
            <person name="Santibanez J."/>
            <person name="Aqrawi P."/>
            <person name="Gross S."/>
            <person name="Joshi V."/>
            <person name="Fowler G."/>
            <person name="Nazareth L."/>
            <person name="Reid J."/>
            <person name="Worley K."/>
            <person name="Petrosino J."/>
            <person name="Highlander S."/>
            <person name="Gibbs R."/>
        </authorList>
    </citation>
    <scope>NUCLEOTIDE SEQUENCE [LARGE SCALE GENOMIC DNA]</scope>
    <source>
        <strain evidence="3 4">DSM 4582</strain>
    </source>
</reference>
<accession>D4EA75</accession>
<feature type="compositionally biased region" description="Basic residues" evidence="1">
    <location>
        <begin position="26"/>
        <end position="35"/>
    </location>
</feature>
<dbReference type="STRING" id="667129.HMPREF0758_5075"/>
<feature type="region of interest" description="Disordered" evidence="1">
    <location>
        <begin position="14"/>
        <end position="36"/>
    </location>
</feature>
<feature type="domain" description="ParB-like N-terminal" evidence="2">
    <location>
        <begin position="53"/>
        <end position="159"/>
    </location>
</feature>
<dbReference type="Gene3D" id="1.10.10.2830">
    <property type="match status" value="1"/>
</dbReference>
<name>D4EA75_SEROD</name>
<dbReference type="CDD" id="cd16406">
    <property type="entry name" value="ParB_N_like"/>
    <property type="match status" value="1"/>
</dbReference>